<accession>A0A6C0E418</accession>
<evidence type="ECO:0008006" key="2">
    <source>
        <dbReference type="Google" id="ProtNLM"/>
    </source>
</evidence>
<reference evidence="1" key="1">
    <citation type="journal article" date="2020" name="Nature">
        <title>Giant virus diversity and host interactions through global metagenomics.</title>
        <authorList>
            <person name="Schulz F."/>
            <person name="Roux S."/>
            <person name="Paez-Espino D."/>
            <person name="Jungbluth S."/>
            <person name="Walsh D.A."/>
            <person name="Denef V.J."/>
            <person name="McMahon K.D."/>
            <person name="Konstantinidis K.T."/>
            <person name="Eloe-Fadrosh E.A."/>
            <person name="Kyrpides N.C."/>
            <person name="Woyke T."/>
        </authorList>
    </citation>
    <scope>NUCLEOTIDE SEQUENCE</scope>
    <source>
        <strain evidence="1">GVMAG-M-3300023179-116</strain>
    </source>
</reference>
<dbReference type="AlphaFoldDB" id="A0A6C0E418"/>
<organism evidence="1">
    <name type="scientific">viral metagenome</name>
    <dbReference type="NCBI Taxonomy" id="1070528"/>
    <lineage>
        <taxon>unclassified sequences</taxon>
        <taxon>metagenomes</taxon>
        <taxon>organismal metagenomes</taxon>
    </lineage>
</organism>
<protein>
    <recommendedName>
        <fullName evidence="2">NET domain-containing protein</fullName>
    </recommendedName>
</protein>
<evidence type="ECO:0000313" key="1">
    <source>
        <dbReference type="EMBL" id="QHT23361.1"/>
    </source>
</evidence>
<sequence length="125" mass="14671">METLLEVSDVDNSNTATNEIIDQNEFINVNELIYIRDKIENMSKYNQVNILGIFKNFPEITLNENSYGIHINLSDVKRNVITLLLDYIKYVCEQENELLSIEQQKEDYKNVYFVKDNKDNSKVVV</sequence>
<dbReference type="EMBL" id="MN739730">
    <property type="protein sequence ID" value="QHT23361.1"/>
    <property type="molecule type" value="Genomic_DNA"/>
</dbReference>
<name>A0A6C0E418_9ZZZZ</name>
<proteinExistence type="predicted"/>